<keyword evidence="6" id="KW-0472">Membrane</keyword>
<dbReference type="SUPFAM" id="SSF48403">
    <property type="entry name" value="Ankyrin repeat"/>
    <property type="match status" value="1"/>
</dbReference>
<dbReference type="InterPro" id="IPR011990">
    <property type="entry name" value="TPR-like_helical_dom_sf"/>
</dbReference>
<evidence type="ECO:0000259" key="7">
    <source>
        <dbReference type="Pfam" id="PF13361"/>
    </source>
</evidence>
<evidence type="ECO:0000256" key="5">
    <source>
        <dbReference type="SAM" id="MobiDB-lite"/>
    </source>
</evidence>
<dbReference type="Gene3D" id="1.25.40.10">
    <property type="entry name" value="Tetratricopeptide repeat domain"/>
    <property type="match status" value="1"/>
</dbReference>
<dbReference type="InterPro" id="IPR027417">
    <property type="entry name" value="P-loop_NTPase"/>
</dbReference>
<feature type="region of interest" description="Disordered" evidence="5">
    <location>
        <begin position="609"/>
        <end position="675"/>
    </location>
</feature>
<protein>
    <submittedName>
        <fullName evidence="8">Tetratricopeptide repeat and ankyrin repeat containing 1</fullName>
    </submittedName>
</protein>
<dbReference type="EMBL" id="AFYH01103267">
    <property type="status" value="NOT_ANNOTATED_CDS"/>
    <property type="molecule type" value="Genomic_DNA"/>
</dbReference>
<dbReference type="STRING" id="7897.ENSLACP00000006661"/>
<evidence type="ECO:0000256" key="2">
    <source>
        <dbReference type="ARBA" id="ARBA00022801"/>
    </source>
</evidence>
<reference evidence="8" key="2">
    <citation type="submission" date="2025-08" db="UniProtKB">
        <authorList>
            <consortium name="Ensembl"/>
        </authorList>
    </citation>
    <scope>IDENTIFICATION</scope>
</reference>
<evidence type="ECO:0000256" key="6">
    <source>
        <dbReference type="SAM" id="Phobius"/>
    </source>
</evidence>
<dbReference type="InterPro" id="IPR002110">
    <property type="entry name" value="Ankyrin_rpt"/>
</dbReference>
<feature type="compositionally biased region" description="Acidic residues" evidence="5">
    <location>
        <begin position="1235"/>
        <end position="1254"/>
    </location>
</feature>
<dbReference type="Pfam" id="PF13361">
    <property type="entry name" value="UvrD_C"/>
    <property type="match status" value="1"/>
</dbReference>
<dbReference type="Gene3D" id="3.40.50.300">
    <property type="entry name" value="P-loop containing nucleotide triphosphate hydrolases"/>
    <property type="match status" value="2"/>
</dbReference>
<dbReference type="GO" id="GO:0004386">
    <property type="term" value="F:helicase activity"/>
    <property type="evidence" value="ECO:0007669"/>
    <property type="project" value="UniProtKB-KW"/>
</dbReference>
<keyword evidence="1" id="KW-0547">Nucleotide-binding</keyword>
<dbReference type="Ensembl" id="ENSLACT00000006715.1">
    <property type="protein sequence ID" value="ENSLACP00000006661.1"/>
    <property type="gene ID" value="ENSLACG00000005908.1"/>
</dbReference>
<dbReference type="eggNOG" id="ENOG502QQZC">
    <property type="taxonomic scope" value="Eukaryota"/>
</dbReference>
<accession>H3AAJ0</accession>
<gene>
    <name evidence="8" type="primary">TRANK1</name>
</gene>
<keyword evidence="9" id="KW-1185">Reference proteome</keyword>
<proteinExistence type="predicted"/>
<feature type="region of interest" description="Disordered" evidence="5">
    <location>
        <begin position="1065"/>
        <end position="1099"/>
    </location>
</feature>
<dbReference type="GeneTree" id="ENSGT00940000153370"/>
<feature type="region of interest" description="Disordered" evidence="5">
    <location>
        <begin position="1234"/>
        <end position="1260"/>
    </location>
</feature>
<dbReference type="PANTHER" id="PTHR21529:SF4">
    <property type="entry name" value="TPR AND ANKYRIN REPEAT-CONTAINING PROTEIN 1"/>
    <property type="match status" value="1"/>
</dbReference>
<dbReference type="InParanoid" id="H3AAJ0"/>
<name>H3AAJ0_LATCH</name>
<keyword evidence="6" id="KW-0812">Transmembrane</keyword>
<dbReference type="EMBL" id="AFYH01103269">
    <property type="status" value="NOT_ANNOTATED_CDS"/>
    <property type="molecule type" value="Genomic_DNA"/>
</dbReference>
<evidence type="ECO:0000313" key="8">
    <source>
        <dbReference type="Ensembl" id="ENSLACP00000006661.1"/>
    </source>
</evidence>
<keyword evidence="2" id="KW-0378">Hydrolase</keyword>
<dbReference type="InterPro" id="IPR014017">
    <property type="entry name" value="DNA_helicase_UvrD-like_C"/>
</dbReference>
<dbReference type="PANTHER" id="PTHR21529">
    <property type="entry name" value="MAMMARY TURMOR VIRUS RECEPTOR HOMOLOG 1, 2 MTVR1, 2"/>
    <property type="match status" value="1"/>
</dbReference>
<dbReference type="EMBL" id="AFYH01103268">
    <property type="status" value="NOT_ANNOTATED_CDS"/>
    <property type="molecule type" value="Genomic_DNA"/>
</dbReference>
<keyword evidence="4" id="KW-0067">ATP-binding</keyword>
<evidence type="ECO:0000256" key="4">
    <source>
        <dbReference type="ARBA" id="ARBA00022840"/>
    </source>
</evidence>
<dbReference type="InterPro" id="IPR036770">
    <property type="entry name" value="Ankyrin_rpt-contain_sf"/>
</dbReference>
<keyword evidence="6" id="KW-1133">Transmembrane helix</keyword>
<dbReference type="EMBL" id="AFYH01103272">
    <property type="status" value="NOT_ANNOTATED_CDS"/>
    <property type="molecule type" value="Genomic_DNA"/>
</dbReference>
<reference evidence="8" key="3">
    <citation type="submission" date="2025-09" db="UniProtKB">
        <authorList>
            <consortium name="Ensembl"/>
        </authorList>
    </citation>
    <scope>IDENTIFICATION</scope>
</reference>
<dbReference type="OMA" id="SQCEVEP"/>
<dbReference type="EMBL" id="AFYH01103270">
    <property type="status" value="NOT_ANNOTATED_CDS"/>
    <property type="molecule type" value="Genomic_DNA"/>
</dbReference>
<dbReference type="EMBL" id="AFYH01103271">
    <property type="status" value="NOT_ANNOTATED_CDS"/>
    <property type="molecule type" value="Genomic_DNA"/>
</dbReference>
<evidence type="ECO:0000313" key="9">
    <source>
        <dbReference type="Proteomes" id="UP000008672"/>
    </source>
</evidence>
<keyword evidence="3" id="KW-0347">Helicase</keyword>
<feature type="compositionally biased region" description="Polar residues" evidence="5">
    <location>
        <begin position="655"/>
        <end position="667"/>
    </location>
</feature>
<evidence type="ECO:0000256" key="3">
    <source>
        <dbReference type="ARBA" id="ARBA00022806"/>
    </source>
</evidence>
<sequence length="2875" mass="330080">RWASKFLRIHSREISLLFCNRANALYKLKRWEEACVSARNGISADPTFVKGYYWAGCAMMQLNGKFDALYMFKRGLDILKDSTEKSLIADLIIGILTIGSGKKVVLKQFLMVLEEVFQSIYSPGIWQLVIERLAKKGLWQSFQFLLIASRQNKLPKNINASQISLKDIFEKYISFAQYYWISDLVMWLITKGASVESIGAYPLHTIMKLSTKNGDRRLLQWLMSYKPQLKDFINQQDEDGCTLLHIVASSPTKSHLSEYTLKRQTDDVRLLLQLGADPNIPDNHQRIPADYLKRSKNFKAVNLIKDHLAKTVPPAASKETSGSYSLFDGVQNQENTEMYRKAAERFARFCVPRNAKYLPNLLPQQEVRLFLQQVTAVNKVPLDVVCNIDVHFASGLLRQLLERRRWQEVLLLLTGRADGVREEECRIFPACDLSDLNLCRVIYNISKHNALRIALIECLIENGVSPNGVAGFYETPLQTCLKEEDFEVAYFLLTRGANPQSFSVVQGDTPLHAAVYVLLDKKDETGFCILKYLLENCKLDLNAQDDHGNTVMHIVFQKQITRHQEKIMDLLSKYDVNLKIKNKEGKDVKHKIKMNDPRLVMWNKFVGKNKKKREQDVQNQKPRTKAAKCANNSKPSQQKRTDSALPDDSTDPDGSHQQDPAPSNWEQLESEASRPLTAKDSLMQAIEKLINQLEWSEMLTEDSTLIPNSSKAIADTEANASSSASNGCSSNGNVEEIGGGVMHCIPENPVVEEDGGLDFSDLEDVDYLQELDFDNMTWEIECTSEVLKRLGCKTMPQYMKKKIVLVIQKLGNGEWTPSCQKRLKHLKSDIQLFEAKLDKGARMLWELAIDFSPRCSENPEKIIEAEHSLSRSEETTGRIYSQMIRIWDIVLDHNKLNHVIDTICSAYNRGMSCILRKKLKGISKAQLSSTENMQKRIPLCFVEYQDFQEKREDVLREYFPPASAVETEYNIMKFHSFSTNMAHNILSNMDTKIEYPFRVGELEYAVIDLDPKPLEAIILIGRSGTGKTTCCLYRLWKKFQSYWEAAKLAGGPLLVRPVWQKLSENANDSDSIEDEDSTESGVEMEMSGSTNEDETESENEICSIGVACQDLALEDEDYEEAKENDAEDEPDRLEHLHQIFVTKNHVLCQEVQRNFVELCHSTRATNQFKPLEPNIYRLQDIKEDSFPLFVTSKQLLLLLDASMPNPFFLRNEDGSLARVIAGWSTQEELVIPGLQEDDYEGGDGGEYDDDEEERVGESHAKESDPRIFVTYDVFAHEMWPKMVKGKHLCNPSLVWKEIKSFLKGSVEALSCPEGKLTEEEYMKLGRKRAPDFCEDRSEIYRLFCIYQQIKSQRGFFDEEDVLYNLSQRLAQLKELPWSIHDLYGDEIQDFTQAELALLMRCINDPNSMFLTGDTAQSIMKGVAFRFSDLRSLFHYASKSKASKKCCVVRKPRRIYQLYQNYRSHSGILQLASGIVDLLQFYFPESFDRLPRDRGLFDGPRPTILESCSVSDLAILLRGNKRKSQPIEFGAHQVILVTNEMAKENIPEELSLALVLTIYEAKGLEFDDVLLYNFFTDSEAPKEWRVISSFNSLSCPKEQSKPLVEVALEETNSSLSRPLEFNAELHKMLNGELKQLYTAITRARVNLWIFDENAEKRGPAFEYFIKRGFVQVVKTDEDTELDDSMFVKTSTRQEWVERGDYFAKHQCWKVAAKCYQKGEASEKEKLAQAHDTVLNVQSKKRSTNEVQMEYLQLAKTYLECKVPKLSMKCLRNAKEFRLCAELCKKLGKVKEAGIFYKKVQCYKLAAKCFEQAQEFKLALKMYCREELFDEAALAVQRYEQALKKKGHLSIKLPYTSEEFRLEAAAKHLRENKPAEMMKSLSGLNPEDQLFFLKSHKCLSEAAELLKRQGQEEEAAILMREHGKLMEAANLTNREDFRVECLLAVARQRLTSVQPGTDSLEREDIEAILEEAFVACEKTNHVFAIAEVSLLRGILRRDSEMLKDTCWEFVKLSHSAGAVEALSELLVLKYEAEKLLSVSVKTLEMLLYLIRALQNPQNNVERDMVKACFEFYGVLQLDNNLCQIPQNEAGRILQFLLVCDPNLNEKKVNESNCYRMDSNALTKVLKWHLLKRLCLVAQELLEQTYPDVCQKFICGLQCKRENCPDFHRPLLRHEAKSVFYCKMYLVALSGVLQQARELYTMQAFPEIKEIEGIVTDDRYVKSLLSAFYPKHFHQRVVSDNTGACMAVLGIKINVNSYRTALKMHVRNKFKSESARTRRESTDLWLEAMQVFTLSSDYPEELVSLLSKEEAEYGLELNSLETKPGNKGRGGKSKGAEGKYGMLATDTKEKEVHLCFFRLLENSVQQLYRYKDPEKCIHLFYRFMNVLAKKCVEPLIPGIGNTVMLLEFQFVLCCTVLMRLNLGLIVCLPKSYIALLHHWEFMFTKKDRYKKFTGTLTFSMVHEYKPKDVQKAVRNMKHHISYLVGVLCGREYKDFNVLLDAFGDVDYIMSGEAERTVVLCLVMLVNIGKAVDSKNENLLRFQFPEVEEKLRQVKEDYPSKVPERLIKIVQRVNAAQGMNDVVEVLQELLIERDDERLTDCFWKWDSFPGAIKGIYFQKVNPARFGYTLQSVAYVPSKEENVHEADHFVEDDALKTIASKLHQNTCTRLKLWGVIHLIYICQNWPKKLREVGTAASQLVESVPSIFIKADIDRTQCNLCGVKFTTGPYYNTEQDEDVNLDPTNSNNDEWEQTENSEDYEALTANECCETHVTLEEHRHKLAAYEEYLAYFTWIVNPLISKVRQVQQGLEKTAADHLTSKEHSKLVQGKLTNSINAIRASVEKIYRTKDWLSGKNFLDTFFPVMFIDLLVMLMFLMKNRV</sequence>
<reference evidence="9" key="1">
    <citation type="submission" date="2011-08" db="EMBL/GenBank/DDBJ databases">
        <title>The draft genome of Latimeria chalumnae.</title>
        <authorList>
            <person name="Di Palma F."/>
            <person name="Alfoldi J."/>
            <person name="Johnson J."/>
            <person name="Berlin A."/>
            <person name="Gnerre S."/>
            <person name="Jaffe D."/>
            <person name="MacCallum I."/>
            <person name="Young S."/>
            <person name="Walker B.J."/>
            <person name="Lander E."/>
            <person name="Lindblad-Toh K."/>
        </authorList>
    </citation>
    <scope>NUCLEOTIDE SEQUENCE [LARGE SCALE GENOMIC DNA]</scope>
    <source>
        <strain evidence="9">Wild caught</strain>
    </source>
</reference>
<dbReference type="FunCoup" id="H3AAJ0">
    <property type="interactions" value="46"/>
</dbReference>
<dbReference type="SUPFAM" id="SSF48452">
    <property type="entry name" value="TPR-like"/>
    <property type="match status" value="1"/>
</dbReference>
<dbReference type="InterPro" id="IPR039904">
    <property type="entry name" value="TRANK1"/>
</dbReference>
<dbReference type="GO" id="GO:0016787">
    <property type="term" value="F:hydrolase activity"/>
    <property type="evidence" value="ECO:0007669"/>
    <property type="project" value="UniProtKB-KW"/>
</dbReference>
<evidence type="ECO:0000256" key="1">
    <source>
        <dbReference type="ARBA" id="ARBA00022741"/>
    </source>
</evidence>
<dbReference type="HOGENOM" id="CLU_227614_0_0_1"/>
<dbReference type="Proteomes" id="UP000008672">
    <property type="component" value="Unassembled WGS sequence"/>
</dbReference>
<feature type="transmembrane region" description="Helical" evidence="6">
    <location>
        <begin position="2851"/>
        <end position="2871"/>
    </location>
</feature>
<dbReference type="SMART" id="SM00248">
    <property type="entry name" value="ANK"/>
    <property type="match status" value="5"/>
</dbReference>
<dbReference type="GO" id="GO:0005524">
    <property type="term" value="F:ATP binding"/>
    <property type="evidence" value="ECO:0007669"/>
    <property type="project" value="UniProtKB-KW"/>
</dbReference>
<organism evidence="8 9">
    <name type="scientific">Latimeria chalumnae</name>
    <name type="common">Coelacanth</name>
    <dbReference type="NCBI Taxonomy" id="7897"/>
    <lineage>
        <taxon>Eukaryota</taxon>
        <taxon>Metazoa</taxon>
        <taxon>Chordata</taxon>
        <taxon>Craniata</taxon>
        <taxon>Vertebrata</taxon>
        <taxon>Euteleostomi</taxon>
        <taxon>Coelacanthiformes</taxon>
        <taxon>Coelacanthidae</taxon>
        <taxon>Latimeria</taxon>
    </lineage>
</organism>
<feature type="domain" description="UvrD-like helicase C-terminal" evidence="7">
    <location>
        <begin position="1552"/>
        <end position="1648"/>
    </location>
</feature>
<dbReference type="Gene3D" id="1.25.40.20">
    <property type="entry name" value="Ankyrin repeat-containing domain"/>
    <property type="match status" value="2"/>
</dbReference>
<dbReference type="SUPFAM" id="SSF52540">
    <property type="entry name" value="P-loop containing nucleoside triphosphate hydrolases"/>
    <property type="match status" value="1"/>
</dbReference>